<feature type="domain" description="Potassium channel" evidence="10">
    <location>
        <begin position="1"/>
        <end position="46"/>
    </location>
</feature>
<dbReference type="PANTHER" id="PTHR11003:SF291">
    <property type="entry name" value="IP11374P"/>
    <property type="match status" value="1"/>
</dbReference>
<evidence type="ECO:0000256" key="9">
    <source>
        <dbReference type="SAM" id="Phobius"/>
    </source>
</evidence>
<dbReference type="KEGG" id="fcy:FRACYDRAFT_160610"/>
<dbReference type="AlphaFoldDB" id="A0A1E7ETY6"/>
<evidence type="ECO:0000313" key="11">
    <source>
        <dbReference type="EMBL" id="OEU09307.1"/>
    </source>
</evidence>
<keyword evidence="7 8" id="KW-0407">Ion channel</keyword>
<dbReference type="GO" id="GO:0022841">
    <property type="term" value="F:potassium ion leak channel activity"/>
    <property type="evidence" value="ECO:0007669"/>
    <property type="project" value="TreeGrafter"/>
</dbReference>
<dbReference type="Gene3D" id="1.10.287.70">
    <property type="match status" value="2"/>
</dbReference>
<proteinExistence type="inferred from homology"/>
<evidence type="ECO:0000256" key="6">
    <source>
        <dbReference type="ARBA" id="ARBA00023136"/>
    </source>
</evidence>
<evidence type="ECO:0000256" key="4">
    <source>
        <dbReference type="ARBA" id="ARBA00022989"/>
    </source>
</evidence>
<organism evidence="11 12">
    <name type="scientific">Fragilariopsis cylindrus CCMP1102</name>
    <dbReference type="NCBI Taxonomy" id="635003"/>
    <lineage>
        <taxon>Eukaryota</taxon>
        <taxon>Sar</taxon>
        <taxon>Stramenopiles</taxon>
        <taxon>Ochrophyta</taxon>
        <taxon>Bacillariophyta</taxon>
        <taxon>Bacillariophyceae</taxon>
        <taxon>Bacillariophycidae</taxon>
        <taxon>Bacillariales</taxon>
        <taxon>Bacillariaceae</taxon>
        <taxon>Fragilariopsis</taxon>
    </lineage>
</organism>
<keyword evidence="3 8" id="KW-0812">Transmembrane</keyword>
<comment type="similarity">
    <text evidence="8">Belongs to the two pore domain potassium channel (TC 1.A.1.8) family.</text>
</comment>
<keyword evidence="2 8" id="KW-0813">Transport</keyword>
<feature type="transmembrane region" description="Helical" evidence="9">
    <location>
        <begin position="25"/>
        <end position="49"/>
    </location>
</feature>
<feature type="transmembrane region" description="Helical" evidence="9">
    <location>
        <begin position="93"/>
        <end position="111"/>
    </location>
</feature>
<evidence type="ECO:0000256" key="1">
    <source>
        <dbReference type="ARBA" id="ARBA00004141"/>
    </source>
</evidence>
<evidence type="ECO:0000256" key="5">
    <source>
        <dbReference type="ARBA" id="ARBA00023065"/>
    </source>
</evidence>
<dbReference type="PRINTS" id="PR01333">
    <property type="entry name" value="2POREKCHANEL"/>
</dbReference>
<evidence type="ECO:0000256" key="2">
    <source>
        <dbReference type="ARBA" id="ARBA00022448"/>
    </source>
</evidence>
<feature type="non-terminal residue" evidence="11">
    <location>
        <position position="1"/>
    </location>
</feature>
<dbReference type="InterPro" id="IPR013099">
    <property type="entry name" value="K_chnl_dom"/>
</dbReference>
<dbReference type="SUPFAM" id="SSF81324">
    <property type="entry name" value="Voltage-gated potassium channels"/>
    <property type="match status" value="2"/>
</dbReference>
<protein>
    <recommendedName>
        <fullName evidence="10">Potassium channel domain-containing protein</fullName>
    </recommendedName>
</protein>
<dbReference type="PANTHER" id="PTHR11003">
    <property type="entry name" value="POTASSIUM CHANNEL, SUBFAMILY K"/>
    <property type="match status" value="1"/>
</dbReference>
<dbReference type="GO" id="GO:0005886">
    <property type="term" value="C:plasma membrane"/>
    <property type="evidence" value="ECO:0007669"/>
    <property type="project" value="TreeGrafter"/>
</dbReference>
<evidence type="ECO:0000256" key="3">
    <source>
        <dbReference type="ARBA" id="ARBA00022692"/>
    </source>
</evidence>
<name>A0A1E7ETY6_9STRA</name>
<keyword evidence="4 9" id="KW-1133">Transmembrane helix</keyword>
<accession>A0A1E7ETY6</accession>
<dbReference type="Proteomes" id="UP000095751">
    <property type="component" value="Unassembled WGS sequence"/>
</dbReference>
<dbReference type="InterPro" id="IPR003280">
    <property type="entry name" value="2pore_dom_K_chnl"/>
</dbReference>
<evidence type="ECO:0000313" key="12">
    <source>
        <dbReference type="Proteomes" id="UP000095751"/>
    </source>
</evidence>
<keyword evidence="5 8" id="KW-0406">Ion transport</keyword>
<evidence type="ECO:0000256" key="7">
    <source>
        <dbReference type="ARBA" id="ARBA00023303"/>
    </source>
</evidence>
<reference evidence="11 12" key="1">
    <citation type="submission" date="2016-09" db="EMBL/GenBank/DDBJ databases">
        <title>Extensive genetic diversity and differential bi-allelic expression allows diatom success in the polar Southern Ocean.</title>
        <authorList>
            <consortium name="DOE Joint Genome Institute"/>
            <person name="Mock T."/>
            <person name="Otillar R.P."/>
            <person name="Strauss J."/>
            <person name="Dupont C."/>
            <person name="Frickenhaus S."/>
            <person name="Maumus F."/>
            <person name="Mcmullan M."/>
            <person name="Sanges R."/>
            <person name="Schmutz J."/>
            <person name="Toseland A."/>
            <person name="Valas R."/>
            <person name="Veluchamy A."/>
            <person name="Ward B.J."/>
            <person name="Allen A."/>
            <person name="Barry K."/>
            <person name="Falciatore A."/>
            <person name="Ferrante M."/>
            <person name="Fortunato A.E."/>
            <person name="Gloeckner G."/>
            <person name="Gruber A."/>
            <person name="Hipkin R."/>
            <person name="Janech M."/>
            <person name="Kroth P."/>
            <person name="Leese F."/>
            <person name="Lindquist E."/>
            <person name="Lyon B.R."/>
            <person name="Martin J."/>
            <person name="Mayer C."/>
            <person name="Parker M."/>
            <person name="Quesneville H."/>
            <person name="Raymond J."/>
            <person name="Uhlig C."/>
            <person name="Valentin K.U."/>
            <person name="Worden A.Z."/>
            <person name="Armbrust E.V."/>
            <person name="Bowler C."/>
            <person name="Green B."/>
            <person name="Moulton V."/>
            <person name="Van Oosterhout C."/>
            <person name="Grigoriev I."/>
        </authorList>
    </citation>
    <scope>NUCLEOTIDE SEQUENCE [LARGE SCALE GENOMIC DNA]</scope>
    <source>
        <strain evidence="11 12">CCMP1102</strain>
    </source>
</reference>
<feature type="non-terminal residue" evidence="11">
    <location>
        <position position="248"/>
    </location>
</feature>
<dbReference type="GO" id="GO:0030322">
    <property type="term" value="P:stabilization of membrane potential"/>
    <property type="evidence" value="ECO:0007669"/>
    <property type="project" value="TreeGrafter"/>
</dbReference>
<dbReference type="GO" id="GO:0015271">
    <property type="term" value="F:outward rectifier potassium channel activity"/>
    <property type="evidence" value="ECO:0007669"/>
    <property type="project" value="TreeGrafter"/>
</dbReference>
<dbReference type="Pfam" id="PF07885">
    <property type="entry name" value="Ion_trans_2"/>
    <property type="match status" value="2"/>
</dbReference>
<evidence type="ECO:0000259" key="10">
    <source>
        <dbReference type="Pfam" id="PF07885"/>
    </source>
</evidence>
<evidence type="ECO:0000256" key="8">
    <source>
        <dbReference type="RuleBase" id="RU003857"/>
    </source>
</evidence>
<feature type="domain" description="Potassium channel" evidence="10">
    <location>
        <begin position="98"/>
        <end position="156"/>
    </location>
</feature>
<keyword evidence="12" id="KW-1185">Reference proteome</keyword>
<sequence length="248" mass="27116">DCIYFAVITLTTAGLGDLVPTTDGAKIICSIFIYFGVACIGLLLGSYIAGMLDERSYREAIANQIKACPNYEIGGRKNSTRNAKYVVLTLREALINSLVIIAFGCLGFYLIEGLSLVDSWYFTTVLLTSTGYGDIVPKSDGGKLFATVYLLVAGTILLNNMSMISMIPLELRKRRTEQALATGPLIHRINLDGKDSRGLDECTREMFALAMMIRLGKVTEVDIKQTFAAFRKLDVNNEGVLNSKSIIG</sequence>
<comment type="subcellular location">
    <subcellularLocation>
        <location evidence="1">Membrane</location>
        <topology evidence="1">Multi-pass membrane protein</topology>
    </subcellularLocation>
</comment>
<dbReference type="InParanoid" id="A0A1E7ETY6"/>
<dbReference type="EMBL" id="KV784376">
    <property type="protein sequence ID" value="OEU09307.1"/>
    <property type="molecule type" value="Genomic_DNA"/>
</dbReference>
<dbReference type="OrthoDB" id="415460at2759"/>
<keyword evidence="6 9" id="KW-0472">Membrane</keyword>
<feature type="transmembrane region" description="Helical" evidence="9">
    <location>
        <begin position="144"/>
        <end position="167"/>
    </location>
</feature>
<gene>
    <name evidence="11" type="ORF">FRACYDRAFT_160610</name>
</gene>